<feature type="region of interest" description="Disordered" evidence="2">
    <location>
        <begin position="1"/>
        <end position="24"/>
    </location>
</feature>
<comment type="caution">
    <text evidence="4">The sequence shown here is derived from an EMBL/GenBank/DDBJ whole genome shotgun (WGS) entry which is preliminary data.</text>
</comment>
<sequence>MGKTNKSSLESLNAFTNNSTPTRRHSMMMAMGNFSVKQKAVARKNRPAAEIPSGFDPTIVYRPRFGLHALISTTKKPRLTDKPPRPPNSFFLLKNCLLLELWDLGLKPTMPIVCKLAKEVWKNAPQETKETYDRLSTEALKIHHSMYPNYKFQPKRTDITKSKKSTPNTDTAGMITTFSINPNPICPTITVSAENESEIFDQQLSSDSDSGYSDAAFTSPMSSPFAQSIKKFELGIFDFACLAPEIGSTSSHNISNDIIPANCNIDYTLSENSALNDTESFSNLSTTFINQGFPMSDEQFLAFLDNSFYPSQFETALSLFSDTATSQTLNHFSDLDEVL</sequence>
<accession>A0A9N8V5X6</accession>
<dbReference type="GO" id="GO:0003677">
    <property type="term" value="F:DNA binding"/>
    <property type="evidence" value="ECO:0007669"/>
    <property type="project" value="UniProtKB-UniRule"/>
</dbReference>
<feature type="compositionally biased region" description="Polar residues" evidence="2">
    <location>
        <begin position="1"/>
        <end position="21"/>
    </location>
</feature>
<name>A0A9N8V5X6_9GLOM</name>
<evidence type="ECO:0000256" key="1">
    <source>
        <dbReference type="PROSITE-ProRule" id="PRU00267"/>
    </source>
</evidence>
<dbReference type="SUPFAM" id="SSF47095">
    <property type="entry name" value="HMG-box"/>
    <property type="match status" value="1"/>
</dbReference>
<dbReference type="AlphaFoldDB" id="A0A9N8V5X6"/>
<feature type="DNA-binding region" description="HMG box" evidence="1">
    <location>
        <begin position="83"/>
        <end position="151"/>
    </location>
</feature>
<keyword evidence="1" id="KW-0539">Nucleus</keyword>
<reference evidence="4" key="1">
    <citation type="submission" date="2021-06" db="EMBL/GenBank/DDBJ databases">
        <authorList>
            <person name="Kallberg Y."/>
            <person name="Tangrot J."/>
            <person name="Rosling A."/>
        </authorList>
    </citation>
    <scope>NUCLEOTIDE SEQUENCE</scope>
    <source>
        <strain evidence="4">FL130A</strain>
    </source>
</reference>
<dbReference type="PROSITE" id="PS50118">
    <property type="entry name" value="HMG_BOX_2"/>
    <property type="match status" value="1"/>
</dbReference>
<gene>
    <name evidence="4" type="ORF">ALEPTO_LOCUS312</name>
</gene>
<dbReference type="InterPro" id="IPR036910">
    <property type="entry name" value="HMG_box_dom_sf"/>
</dbReference>
<organism evidence="4 5">
    <name type="scientific">Ambispora leptoticha</name>
    <dbReference type="NCBI Taxonomy" id="144679"/>
    <lineage>
        <taxon>Eukaryota</taxon>
        <taxon>Fungi</taxon>
        <taxon>Fungi incertae sedis</taxon>
        <taxon>Mucoromycota</taxon>
        <taxon>Glomeromycotina</taxon>
        <taxon>Glomeromycetes</taxon>
        <taxon>Archaeosporales</taxon>
        <taxon>Ambisporaceae</taxon>
        <taxon>Ambispora</taxon>
    </lineage>
</organism>
<keyword evidence="1" id="KW-0238">DNA-binding</keyword>
<proteinExistence type="predicted"/>
<dbReference type="EMBL" id="CAJVPS010000017">
    <property type="protein sequence ID" value="CAG8441083.1"/>
    <property type="molecule type" value="Genomic_DNA"/>
</dbReference>
<evidence type="ECO:0000313" key="5">
    <source>
        <dbReference type="Proteomes" id="UP000789508"/>
    </source>
</evidence>
<keyword evidence="5" id="KW-1185">Reference proteome</keyword>
<feature type="domain" description="HMG box" evidence="3">
    <location>
        <begin position="83"/>
        <end position="151"/>
    </location>
</feature>
<evidence type="ECO:0000256" key="2">
    <source>
        <dbReference type="SAM" id="MobiDB-lite"/>
    </source>
</evidence>
<protein>
    <submittedName>
        <fullName evidence="4">12657_t:CDS:1</fullName>
    </submittedName>
</protein>
<dbReference type="GO" id="GO:0005634">
    <property type="term" value="C:nucleus"/>
    <property type="evidence" value="ECO:0007669"/>
    <property type="project" value="UniProtKB-UniRule"/>
</dbReference>
<dbReference type="Gene3D" id="1.10.30.10">
    <property type="entry name" value="High mobility group box domain"/>
    <property type="match status" value="1"/>
</dbReference>
<evidence type="ECO:0000259" key="3">
    <source>
        <dbReference type="PROSITE" id="PS50118"/>
    </source>
</evidence>
<dbReference type="InterPro" id="IPR009071">
    <property type="entry name" value="HMG_box_dom"/>
</dbReference>
<dbReference type="CDD" id="cd01389">
    <property type="entry name" value="HMG-box_ROX1-like"/>
    <property type="match status" value="1"/>
</dbReference>
<evidence type="ECO:0000313" key="4">
    <source>
        <dbReference type="EMBL" id="CAG8441083.1"/>
    </source>
</evidence>
<dbReference type="OrthoDB" id="6247875at2759"/>
<dbReference type="Proteomes" id="UP000789508">
    <property type="component" value="Unassembled WGS sequence"/>
</dbReference>